<feature type="domain" description="HTH marR-type" evidence="1">
    <location>
        <begin position="24"/>
        <end position="163"/>
    </location>
</feature>
<organism evidence="2 3">
    <name type="scientific">Cryptosporangium aurantiacum</name>
    <dbReference type="NCBI Taxonomy" id="134849"/>
    <lineage>
        <taxon>Bacteria</taxon>
        <taxon>Bacillati</taxon>
        <taxon>Actinomycetota</taxon>
        <taxon>Actinomycetes</taxon>
        <taxon>Cryptosporangiales</taxon>
        <taxon>Cryptosporangiaceae</taxon>
        <taxon>Cryptosporangium</taxon>
    </lineage>
</organism>
<dbReference type="PANTHER" id="PTHR33164">
    <property type="entry name" value="TRANSCRIPTIONAL REGULATOR, MARR FAMILY"/>
    <property type="match status" value="1"/>
</dbReference>
<reference evidence="2 3" key="1">
    <citation type="submission" date="2016-11" db="EMBL/GenBank/DDBJ databases">
        <authorList>
            <person name="Jaros S."/>
            <person name="Januszkiewicz K."/>
            <person name="Wedrychowicz H."/>
        </authorList>
    </citation>
    <scope>NUCLEOTIDE SEQUENCE [LARGE SCALE GENOMIC DNA]</scope>
    <source>
        <strain evidence="2 3">DSM 46144</strain>
    </source>
</reference>
<dbReference type="InterPro" id="IPR036390">
    <property type="entry name" value="WH_DNA-bd_sf"/>
</dbReference>
<proteinExistence type="predicted"/>
<dbReference type="InterPro" id="IPR036388">
    <property type="entry name" value="WH-like_DNA-bd_sf"/>
</dbReference>
<keyword evidence="3" id="KW-1185">Reference proteome</keyword>
<dbReference type="InterPro" id="IPR039422">
    <property type="entry name" value="MarR/SlyA-like"/>
</dbReference>
<dbReference type="GO" id="GO:0006950">
    <property type="term" value="P:response to stress"/>
    <property type="evidence" value="ECO:0007669"/>
    <property type="project" value="TreeGrafter"/>
</dbReference>
<dbReference type="GO" id="GO:0003677">
    <property type="term" value="F:DNA binding"/>
    <property type="evidence" value="ECO:0007669"/>
    <property type="project" value="UniProtKB-KW"/>
</dbReference>
<dbReference type="STRING" id="134849.SAMN05443668_10222"/>
<dbReference type="PROSITE" id="PS50995">
    <property type="entry name" value="HTH_MARR_2"/>
    <property type="match status" value="1"/>
</dbReference>
<dbReference type="Gene3D" id="1.10.10.10">
    <property type="entry name" value="Winged helix-like DNA-binding domain superfamily/Winged helix DNA-binding domain"/>
    <property type="match status" value="1"/>
</dbReference>
<dbReference type="Pfam" id="PF12802">
    <property type="entry name" value="MarR_2"/>
    <property type="match status" value="1"/>
</dbReference>
<gene>
    <name evidence="2" type="ORF">SAMN05443668_10222</name>
</gene>
<evidence type="ECO:0000313" key="3">
    <source>
        <dbReference type="Proteomes" id="UP000184440"/>
    </source>
</evidence>
<keyword evidence="2" id="KW-0238">DNA-binding</keyword>
<dbReference type="SMART" id="SM00347">
    <property type="entry name" value="HTH_MARR"/>
    <property type="match status" value="1"/>
</dbReference>
<dbReference type="PANTHER" id="PTHR33164:SF104">
    <property type="entry name" value="TRANSCRIPTIONAL REGULATORY PROTEIN"/>
    <property type="match status" value="1"/>
</dbReference>
<dbReference type="InterPro" id="IPR000835">
    <property type="entry name" value="HTH_MarR-typ"/>
</dbReference>
<dbReference type="RefSeq" id="WP_073252994.1">
    <property type="nucleotide sequence ID" value="NZ_FRCS01000002.1"/>
</dbReference>
<evidence type="ECO:0000259" key="1">
    <source>
        <dbReference type="PROSITE" id="PS50995"/>
    </source>
</evidence>
<dbReference type="AlphaFoldDB" id="A0A1M7M8L7"/>
<sequence length="165" mass="17642">MSKDFADLVVETWAQELPGVVGDELALAKRASRVSGLLAERVDAELARMGLTKAEYEILAVLRSAGEPYRLRPSDLAKRLMLSSGGTSNLLRRLTAAELVDRDPDPDDARSSWVALTPHGVKTAEEAVRAASKAQAALLRSVPAETTAEAIRALRALLIALGDTP</sequence>
<dbReference type="SUPFAM" id="SSF46785">
    <property type="entry name" value="Winged helix' DNA-binding domain"/>
    <property type="match status" value="1"/>
</dbReference>
<protein>
    <submittedName>
        <fullName evidence="2">DNA-binding transcriptional regulator, MarR family</fullName>
    </submittedName>
</protein>
<dbReference type="Proteomes" id="UP000184440">
    <property type="component" value="Unassembled WGS sequence"/>
</dbReference>
<dbReference type="OrthoDB" id="3237509at2"/>
<name>A0A1M7M8L7_9ACTN</name>
<dbReference type="EMBL" id="FRCS01000002">
    <property type="protein sequence ID" value="SHM87085.1"/>
    <property type="molecule type" value="Genomic_DNA"/>
</dbReference>
<evidence type="ECO:0000313" key="2">
    <source>
        <dbReference type="EMBL" id="SHM87085.1"/>
    </source>
</evidence>
<accession>A0A1M7M8L7</accession>
<dbReference type="GO" id="GO:0003700">
    <property type="term" value="F:DNA-binding transcription factor activity"/>
    <property type="evidence" value="ECO:0007669"/>
    <property type="project" value="InterPro"/>
</dbReference>